<dbReference type="Proteomes" id="UP000765509">
    <property type="component" value="Unassembled WGS sequence"/>
</dbReference>
<evidence type="ECO:0000256" key="1">
    <source>
        <dbReference type="SAM" id="MobiDB-lite"/>
    </source>
</evidence>
<evidence type="ECO:0000313" key="2">
    <source>
        <dbReference type="EMBL" id="MBW0507378.1"/>
    </source>
</evidence>
<dbReference type="AlphaFoldDB" id="A0A9Q3DTI3"/>
<feature type="compositionally biased region" description="Basic and acidic residues" evidence="1">
    <location>
        <begin position="121"/>
        <end position="132"/>
    </location>
</feature>
<dbReference type="EMBL" id="AVOT02019668">
    <property type="protein sequence ID" value="MBW0507378.1"/>
    <property type="molecule type" value="Genomic_DNA"/>
</dbReference>
<organism evidence="2 3">
    <name type="scientific">Austropuccinia psidii MF-1</name>
    <dbReference type="NCBI Taxonomy" id="1389203"/>
    <lineage>
        <taxon>Eukaryota</taxon>
        <taxon>Fungi</taxon>
        <taxon>Dikarya</taxon>
        <taxon>Basidiomycota</taxon>
        <taxon>Pucciniomycotina</taxon>
        <taxon>Pucciniomycetes</taxon>
        <taxon>Pucciniales</taxon>
        <taxon>Sphaerophragmiaceae</taxon>
        <taxon>Austropuccinia</taxon>
    </lineage>
</organism>
<reference evidence="2" key="1">
    <citation type="submission" date="2021-03" db="EMBL/GenBank/DDBJ databases">
        <title>Draft genome sequence of rust myrtle Austropuccinia psidii MF-1, a brazilian biotype.</title>
        <authorList>
            <person name="Quecine M.C."/>
            <person name="Pachon D.M.R."/>
            <person name="Bonatelli M.L."/>
            <person name="Correr F.H."/>
            <person name="Franceschini L.M."/>
            <person name="Leite T.F."/>
            <person name="Margarido G.R.A."/>
            <person name="Almeida C.A."/>
            <person name="Ferrarezi J.A."/>
            <person name="Labate C.A."/>
        </authorList>
    </citation>
    <scope>NUCLEOTIDE SEQUENCE</scope>
    <source>
        <strain evidence="2">MF-1</strain>
    </source>
</reference>
<feature type="compositionally biased region" description="Polar residues" evidence="1">
    <location>
        <begin position="134"/>
        <end position="156"/>
    </location>
</feature>
<accession>A0A9Q3DTI3</accession>
<feature type="compositionally biased region" description="Basic and acidic residues" evidence="1">
    <location>
        <begin position="158"/>
        <end position="170"/>
    </location>
</feature>
<protein>
    <submittedName>
        <fullName evidence="2">Uncharacterized protein</fullName>
    </submittedName>
</protein>
<comment type="caution">
    <text evidence="2">The sequence shown here is derived from an EMBL/GenBank/DDBJ whole genome shotgun (WGS) entry which is preliminary data.</text>
</comment>
<feature type="region of interest" description="Disordered" evidence="1">
    <location>
        <begin position="114"/>
        <end position="170"/>
    </location>
</feature>
<proteinExistence type="predicted"/>
<gene>
    <name evidence="2" type="ORF">O181_047093</name>
</gene>
<keyword evidence="3" id="KW-1185">Reference proteome</keyword>
<evidence type="ECO:0000313" key="3">
    <source>
        <dbReference type="Proteomes" id="UP000765509"/>
    </source>
</evidence>
<sequence length="170" mass="18460">MEDARTSTSSQMLARTFDTLIECLEADITAIPIFRPEPFPTGNNRNIPVSVQELVYGSKAEGVGACGKSLNRNNELISSIEEAHGTRKGRGPSEGLDTHVLQRTIPTDKILVKKPKNFVRGPEDDVGSRKEQQPCGSPSSLHKQESTSKSSKQGQASLKEKSEGQVKGKI</sequence>
<name>A0A9Q3DTI3_9BASI</name>